<keyword evidence="2" id="KW-0238">DNA-binding</keyword>
<dbReference type="PANTHER" id="PTHR42756">
    <property type="entry name" value="TRANSCRIPTIONAL REGULATOR, MARR"/>
    <property type="match status" value="1"/>
</dbReference>
<sequence length="183" mass="20199">MVETTSDDQSHAQAQRAEEDAAADEPAAQQPAAAKPAQTPAPNVQPTPTREELILRGLGFCGHYLHFHEGGRSGREPILCMLHRAGGSMSQLELGSRFELKPGSLSEILAKIETAGLIERTRDPRDRRALSIHLTEAGEQEALRAIEARKAFRDQAFSNLTVEEQDELVVLLGKIRNRWEELA</sequence>
<name>A0A1Y3XW30_9ACTN</name>
<dbReference type="Pfam" id="PF01047">
    <property type="entry name" value="MarR"/>
    <property type="match status" value="1"/>
</dbReference>
<evidence type="ECO:0000256" key="2">
    <source>
        <dbReference type="ARBA" id="ARBA00023125"/>
    </source>
</evidence>
<dbReference type="GO" id="GO:0003700">
    <property type="term" value="F:DNA-binding transcription factor activity"/>
    <property type="evidence" value="ECO:0007669"/>
    <property type="project" value="InterPro"/>
</dbReference>
<evidence type="ECO:0000256" key="1">
    <source>
        <dbReference type="ARBA" id="ARBA00023015"/>
    </source>
</evidence>
<dbReference type="SMART" id="SM00347">
    <property type="entry name" value="HTH_MARR"/>
    <property type="match status" value="1"/>
</dbReference>
<feature type="domain" description="HTH marR-type" evidence="5">
    <location>
        <begin position="51"/>
        <end position="177"/>
    </location>
</feature>
<gene>
    <name evidence="6" type="ORF">B5G02_01320</name>
</gene>
<dbReference type="PRINTS" id="PR00598">
    <property type="entry name" value="HTHMARR"/>
</dbReference>
<keyword evidence="3" id="KW-0804">Transcription</keyword>
<accession>A0A1Y3XW30</accession>
<organism evidence="6 7">
    <name type="scientific">[Collinsella] massiliensis</name>
    <dbReference type="NCBI Taxonomy" id="1232426"/>
    <lineage>
        <taxon>Bacteria</taxon>
        <taxon>Bacillati</taxon>
        <taxon>Actinomycetota</taxon>
        <taxon>Coriobacteriia</taxon>
        <taxon>Coriobacteriales</taxon>
        <taxon>Coriobacteriaceae</taxon>
        <taxon>Enorma</taxon>
    </lineage>
</organism>
<protein>
    <submittedName>
        <fullName evidence="6">MarR family transcriptional regulator</fullName>
    </submittedName>
</protein>
<dbReference type="AlphaFoldDB" id="A0A1Y3XW30"/>
<evidence type="ECO:0000313" key="7">
    <source>
        <dbReference type="Proteomes" id="UP000195781"/>
    </source>
</evidence>
<dbReference type="InterPro" id="IPR000835">
    <property type="entry name" value="HTH_MarR-typ"/>
</dbReference>
<dbReference type="GO" id="GO:0003677">
    <property type="term" value="F:DNA binding"/>
    <property type="evidence" value="ECO:0007669"/>
    <property type="project" value="UniProtKB-KW"/>
</dbReference>
<evidence type="ECO:0000256" key="3">
    <source>
        <dbReference type="ARBA" id="ARBA00023163"/>
    </source>
</evidence>
<evidence type="ECO:0000256" key="4">
    <source>
        <dbReference type="SAM" id="MobiDB-lite"/>
    </source>
</evidence>
<dbReference type="InterPro" id="IPR036388">
    <property type="entry name" value="WH-like_DNA-bd_sf"/>
</dbReference>
<dbReference type="InterPro" id="IPR036390">
    <property type="entry name" value="WH_DNA-bd_sf"/>
</dbReference>
<keyword evidence="1" id="KW-0805">Transcription regulation</keyword>
<reference evidence="7" key="1">
    <citation type="submission" date="2017-04" db="EMBL/GenBank/DDBJ databases">
        <title>Function of individual gut microbiota members based on whole genome sequencing of pure cultures obtained from chicken caecum.</title>
        <authorList>
            <person name="Medvecky M."/>
            <person name="Cejkova D."/>
            <person name="Polansky O."/>
            <person name="Karasova D."/>
            <person name="Kubasova T."/>
            <person name="Cizek A."/>
            <person name="Rychlik I."/>
        </authorList>
    </citation>
    <scope>NUCLEOTIDE SEQUENCE [LARGE SCALE GENOMIC DNA]</scope>
    <source>
        <strain evidence="7">An5</strain>
    </source>
</reference>
<dbReference type="PROSITE" id="PS50995">
    <property type="entry name" value="HTH_MARR_2"/>
    <property type="match status" value="1"/>
</dbReference>
<proteinExistence type="predicted"/>
<dbReference type="Proteomes" id="UP000195781">
    <property type="component" value="Unassembled WGS sequence"/>
</dbReference>
<dbReference type="Gene3D" id="1.10.10.10">
    <property type="entry name" value="Winged helix-like DNA-binding domain superfamily/Winged helix DNA-binding domain"/>
    <property type="match status" value="1"/>
</dbReference>
<keyword evidence="7" id="KW-1185">Reference proteome</keyword>
<dbReference type="EMBL" id="NFIE01000002">
    <property type="protein sequence ID" value="OUN89702.1"/>
    <property type="molecule type" value="Genomic_DNA"/>
</dbReference>
<feature type="region of interest" description="Disordered" evidence="4">
    <location>
        <begin position="1"/>
        <end position="47"/>
    </location>
</feature>
<evidence type="ECO:0000313" key="6">
    <source>
        <dbReference type="EMBL" id="OUN89702.1"/>
    </source>
</evidence>
<feature type="compositionally biased region" description="Low complexity" evidence="4">
    <location>
        <begin position="24"/>
        <end position="42"/>
    </location>
</feature>
<dbReference type="RefSeq" id="WP_094334877.1">
    <property type="nucleotide sequence ID" value="NZ_NFIE01000002.1"/>
</dbReference>
<dbReference type="PANTHER" id="PTHR42756:SF1">
    <property type="entry name" value="TRANSCRIPTIONAL REPRESSOR OF EMRAB OPERON"/>
    <property type="match status" value="1"/>
</dbReference>
<dbReference type="SUPFAM" id="SSF46785">
    <property type="entry name" value="Winged helix' DNA-binding domain"/>
    <property type="match status" value="1"/>
</dbReference>
<comment type="caution">
    <text evidence="6">The sequence shown here is derived from an EMBL/GenBank/DDBJ whole genome shotgun (WGS) entry which is preliminary data.</text>
</comment>
<evidence type="ECO:0000259" key="5">
    <source>
        <dbReference type="PROSITE" id="PS50995"/>
    </source>
</evidence>
<dbReference type="OrthoDB" id="3186444at2"/>